<keyword evidence="5 8" id="KW-0812">Transmembrane</keyword>
<dbReference type="InterPro" id="IPR037294">
    <property type="entry name" value="ABC_BtuC-like"/>
</dbReference>
<name>A0A0K2SND8_LIMPI</name>
<feature type="transmembrane region" description="Helical" evidence="8">
    <location>
        <begin position="255"/>
        <end position="280"/>
    </location>
</feature>
<evidence type="ECO:0000256" key="5">
    <source>
        <dbReference type="ARBA" id="ARBA00022692"/>
    </source>
</evidence>
<dbReference type="CDD" id="cd06550">
    <property type="entry name" value="TM_ABC_iron-siderophores_like"/>
    <property type="match status" value="1"/>
</dbReference>
<proteinExistence type="inferred from homology"/>
<dbReference type="FunFam" id="1.10.3470.10:FF:000001">
    <property type="entry name" value="Vitamin B12 ABC transporter permease BtuC"/>
    <property type="match status" value="1"/>
</dbReference>
<evidence type="ECO:0000256" key="4">
    <source>
        <dbReference type="ARBA" id="ARBA00022475"/>
    </source>
</evidence>
<dbReference type="Proteomes" id="UP000065807">
    <property type="component" value="Chromosome"/>
</dbReference>
<keyword evidence="6 8" id="KW-1133">Transmembrane helix</keyword>
<organism evidence="9 10">
    <name type="scientific">Limnochorda pilosa</name>
    <dbReference type="NCBI Taxonomy" id="1555112"/>
    <lineage>
        <taxon>Bacteria</taxon>
        <taxon>Bacillati</taxon>
        <taxon>Bacillota</taxon>
        <taxon>Limnochordia</taxon>
        <taxon>Limnochordales</taxon>
        <taxon>Limnochordaceae</taxon>
        <taxon>Limnochorda</taxon>
    </lineage>
</organism>
<feature type="transmembrane region" description="Helical" evidence="8">
    <location>
        <begin position="321"/>
        <end position="341"/>
    </location>
</feature>
<comment type="subcellular location">
    <subcellularLocation>
        <location evidence="1">Cell membrane</location>
        <topology evidence="1">Multi-pass membrane protein</topology>
    </subcellularLocation>
</comment>
<keyword evidence="10" id="KW-1185">Reference proteome</keyword>
<keyword evidence="4" id="KW-1003">Cell membrane</keyword>
<feature type="transmembrane region" description="Helical" evidence="8">
    <location>
        <begin position="165"/>
        <end position="186"/>
    </location>
</feature>
<dbReference type="AlphaFoldDB" id="A0A0K2SND8"/>
<evidence type="ECO:0000313" key="10">
    <source>
        <dbReference type="Proteomes" id="UP000065807"/>
    </source>
</evidence>
<feature type="transmembrane region" description="Helical" evidence="8">
    <location>
        <begin position="105"/>
        <end position="124"/>
    </location>
</feature>
<evidence type="ECO:0000256" key="3">
    <source>
        <dbReference type="ARBA" id="ARBA00022448"/>
    </source>
</evidence>
<gene>
    <name evidence="9" type="ORF">LIP_2796</name>
</gene>
<evidence type="ECO:0000256" key="1">
    <source>
        <dbReference type="ARBA" id="ARBA00004651"/>
    </source>
</evidence>
<feature type="transmembrane region" description="Helical" evidence="8">
    <location>
        <begin position="73"/>
        <end position="93"/>
    </location>
</feature>
<dbReference type="KEGG" id="lpil:LIP_2796"/>
<dbReference type="EMBL" id="AP014924">
    <property type="protein sequence ID" value="BAS28625.1"/>
    <property type="molecule type" value="Genomic_DNA"/>
</dbReference>
<dbReference type="GO" id="GO:0022857">
    <property type="term" value="F:transmembrane transporter activity"/>
    <property type="evidence" value="ECO:0007669"/>
    <property type="project" value="InterPro"/>
</dbReference>
<dbReference type="GO" id="GO:0005886">
    <property type="term" value="C:plasma membrane"/>
    <property type="evidence" value="ECO:0007669"/>
    <property type="project" value="UniProtKB-SubCell"/>
</dbReference>
<dbReference type="PATRIC" id="fig|1555112.3.peg.2840"/>
<evidence type="ECO:0000256" key="6">
    <source>
        <dbReference type="ARBA" id="ARBA00022989"/>
    </source>
</evidence>
<evidence type="ECO:0000256" key="2">
    <source>
        <dbReference type="ARBA" id="ARBA00007935"/>
    </source>
</evidence>
<evidence type="ECO:0000256" key="8">
    <source>
        <dbReference type="SAM" id="Phobius"/>
    </source>
</evidence>
<dbReference type="PANTHER" id="PTHR30472">
    <property type="entry name" value="FERRIC ENTEROBACTIN TRANSPORT SYSTEM PERMEASE PROTEIN"/>
    <property type="match status" value="1"/>
</dbReference>
<keyword evidence="7 8" id="KW-0472">Membrane</keyword>
<dbReference type="InterPro" id="IPR000522">
    <property type="entry name" value="ABC_transptr_permease_BtuC"/>
</dbReference>
<feature type="transmembrane region" description="Helical" evidence="8">
    <location>
        <begin position="130"/>
        <end position="153"/>
    </location>
</feature>
<keyword evidence="3" id="KW-0813">Transport</keyword>
<reference evidence="10" key="2">
    <citation type="journal article" date="2016" name="Int. J. Syst. Evol. Microbiol.">
        <title>Complete genome sequence and cell structure of Limnochorda pilosa, a Gram-negative spore-former within the phylum Firmicutes.</title>
        <authorList>
            <person name="Watanabe M."/>
            <person name="Kojima H."/>
            <person name="Fukui M."/>
        </authorList>
    </citation>
    <scope>NUCLEOTIDE SEQUENCE [LARGE SCALE GENOMIC DNA]</scope>
    <source>
        <strain evidence="10">HC45</strain>
    </source>
</reference>
<protein>
    <submittedName>
        <fullName evidence="9">Corrinoid ABC transporter permease</fullName>
    </submittedName>
</protein>
<sequence length="349" mass="36059">MQGSGSSRRLRPGSALAAAALLLAGVALVSAALGPAGIGPLTLLQMVGARLSLGPVETPWPQSYEAIFFQVRLPRVVLGALIGAALGVAGTTLQGLFRNPMADPYILGVSGGASVGAVLALTLAGRAPWLGFQAVPGAALLFALTTVALVYRLARVREEVPMTGLLLAGVAVSALCSALVSLVLTLNRKSAETAIFWLMGSLSGASWREVAVVTPYFAAGALLAMVHARELNLLLLGEEAAYHLGVEPERVKRRLLFTASVMAAAAVSVSGVIGFVGLIVPHAVRLVMGPDHRLLIPVAGLMGATLLVASDTLARMLLSPVELPVGVVTALAGVPFFLWLLRRHRASLV</sequence>
<evidence type="ECO:0000313" key="9">
    <source>
        <dbReference type="EMBL" id="BAS28625.1"/>
    </source>
</evidence>
<dbReference type="PANTHER" id="PTHR30472:SF25">
    <property type="entry name" value="ABC TRANSPORTER PERMEASE PROTEIN MJ0876-RELATED"/>
    <property type="match status" value="1"/>
</dbReference>
<dbReference type="Pfam" id="PF01032">
    <property type="entry name" value="FecCD"/>
    <property type="match status" value="1"/>
</dbReference>
<comment type="similarity">
    <text evidence="2">Belongs to the binding-protein-dependent transport system permease family. FecCD subfamily.</text>
</comment>
<dbReference type="SUPFAM" id="SSF81345">
    <property type="entry name" value="ABC transporter involved in vitamin B12 uptake, BtuC"/>
    <property type="match status" value="1"/>
</dbReference>
<evidence type="ECO:0000256" key="7">
    <source>
        <dbReference type="ARBA" id="ARBA00023136"/>
    </source>
</evidence>
<dbReference type="STRING" id="1555112.LIP_2796"/>
<dbReference type="Gene3D" id="1.10.3470.10">
    <property type="entry name" value="ABC transporter involved in vitamin B12 uptake, BtuC"/>
    <property type="match status" value="1"/>
</dbReference>
<reference evidence="10" key="1">
    <citation type="submission" date="2015-07" db="EMBL/GenBank/DDBJ databases">
        <title>Complete genome sequence and phylogenetic analysis of Limnochorda pilosa.</title>
        <authorList>
            <person name="Watanabe M."/>
            <person name="Kojima H."/>
            <person name="Fukui M."/>
        </authorList>
    </citation>
    <scope>NUCLEOTIDE SEQUENCE [LARGE SCALE GENOMIC DNA]</scope>
    <source>
        <strain evidence="10">HC45</strain>
    </source>
</reference>
<feature type="transmembrane region" description="Helical" evidence="8">
    <location>
        <begin position="292"/>
        <end position="309"/>
    </location>
</feature>
<accession>A0A0K2SND8</accession>